<dbReference type="GO" id="GO:0140098">
    <property type="term" value="F:catalytic activity, acting on RNA"/>
    <property type="evidence" value="ECO:0007669"/>
    <property type="project" value="UniProtKB-ARBA"/>
</dbReference>
<evidence type="ECO:0000259" key="11">
    <source>
        <dbReference type="Pfam" id="PF00849"/>
    </source>
</evidence>
<dbReference type="UniPathway" id="UPA00241">
    <property type="reaction ID" value="UER00356"/>
</dbReference>
<dbReference type="InterPro" id="IPR050188">
    <property type="entry name" value="RluA_PseudoU_synthase"/>
</dbReference>
<keyword evidence="7" id="KW-0418">Kinase</keyword>
<name>A0A1T4WBQ1_9BACT</name>
<dbReference type="STRING" id="1121449.SAMN02745704_00672"/>
<evidence type="ECO:0000256" key="5">
    <source>
        <dbReference type="ARBA" id="ARBA00022993"/>
    </source>
</evidence>
<comment type="subcellular location">
    <subcellularLocation>
        <location evidence="7">Cytoplasm</location>
    </subcellularLocation>
</comment>
<dbReference type="CDD" id="cd02022">
    <property type="entry name" value="DPCK"/>
    <property type="match status" value="1"/>
</dbReference>
<reference evidence="12 13" key="1">
    <citation type="submission" date="2017-02" db="EMBL/GenBank/DDBJ databases">
        <authorList>
            <person name="Peterson S.W."/>
        </authorList>
    </citation>
    <scope>NUCLEOTIDE SEQUENCE [LARGE SCALE GENOMIC DNA]</scope>
    <source>
        <strain evidence="12 13">DSM 16080</strain>
    </source>
</reference>
<evidence type="ECO:0000256" key="9">
    <source>
        <dbReference type="PROSITE-ProRule" id="PRU00182"/>
    </source>
</evidence>
<organism evidence="12 13">
    <name type="scientific">Paucidesulfovibrio gracilis DSM 16080</name>
    <dbReference type="NCBI Taxonomy" id="1121449"/>
    <lineage>
        <taxon>Bacteria</taxon>
        <taxon>Pseudomonadati</taxon>
        <taxon>Thermodesulfobacteriota</taxon>
        <taxon>Desulfovibrionia</taxon>
        <taxon>Desulfovibrionales</taxon>
        <taxon>Desulfovibrionaceae</taxon>
        <taxon>Paucidesulfovibrio</taxon>
    </lineage>
</organism>
<dbReference type="PROSITE" id="PS51219">
    <property type="entry name" value="DPCK"/>
    <property type="match status" value="1"/>
</dbReference>
<comment type="catalytic activity">
    <reaction evidence="7">
        <text>3'-dephospho-CoA + ATP = ADP + CoA + H(+)</text>
        <dbReference type="Rhea" id="RHEA:18245"/>
        <dbReference type="ChEBI" id="CHEBI:15378"/>
        <dbReference type="ChEBI" id="CHEBI:30616"/>
        <dbReference type="ChEBI" id="CHEBI:57287"/>
        <dbReference type="ChEBI" id="CHEBI:57328"/>
        <dbReference type="ChEBI" id="CHEBI:456216"/>
        <dbReference type="EC" id="2.7.1.24"/>
    </reaction>
</comment>
<evidence type="ECO:0000256" key="8">
    <source>
        <dbReference type="PIRSR" id="PIRSR606225-1"/>
    </source>
</evidence>
<comment type="pathway">
    <text evidence="7">Cofactor biosynthesis; coenzyme A biosynthesis; CoA from (R)-pantothenate: step 5/5.</text>
</comment>
<keyword evidence="9" id="KW-0694">RNA-binding</keyword>
<evidence type="ECO:0000313" key="12">
    <source>
        <dbReference type="EMBL" id="SKA74478.1"/>
    </source>
</evidence>
<dbReference type="GO" id="GO:0004140">
    <property type="term" value="F:dephospho-CoA kinase activity"/>
    <property type="evidence" value="ECO:0007669"/>
    <property type="project" value="UniProtKB-UniRule"/>
</dbReference>
<dbReference type="Pfam" id="PF01121">
    <property type="entry name" value="CoaE"/>
    <property type="match status" value="1"/>
</dbReference>
<accession>A0A1T4WBQ1</accession>
<dbReference type="CDD" id="cd00165">
    <property type="entry name" value="S4"/>
    <property type="match status" value="1"/>
</dbReference>
<evidence type="ECO:0000256" key="1">
    <source>
        <dbReference type="ARBA" id="ARBA00009018"/>
    </source>
</evidence>
<evidence type="ECO:0000256" key="2">
    <source>
        <dbReference type="ARBA" id="ARBA00010876"/>
    </source>
</evidence>
<dbReference type="Gene3D" id="3.40.50.300">
    <property type="entry name" value="P-loop containing nucleotide triphosphate hydrolases"/>
    <property type="match status" value="1"/>
</dbReference>
<dbReference type="GO" id="GO:0000455">
    <property type="term" value="P:enzyme-directed rRNA pseudouridine synthesis"/>
    <property type="evidence" value="ECO:0007669"/>
    <property type="project" value="TreeGrafter"/>
</dbReference>
<dbReference type="EC" id="2.7.1.24" evidence="7"/>
<dbReference type="Gene3D" id="3.30.2350.10">
    <property type="entry name" value="Pseudouridine synthase"/>
    <property type="match status" value="1"/>
</dbReference>
<dbReference type="EMBL" id="FUYC01000002">
    <property type="protein sequence ID" value="SKA74478.1"/>
    <property type="molecule type" value="Genomic_DNA"/>
</dbReference>
<keyword evidence="7" id="KW-0808">Transferase</keyword>
<dbReference type="Pfam" id="PF00849">
    <property type="entry name" value="PseudoU_synth_2"/>
    <property type="match status" value="1"/>
</dbReference>
<keyword evidence="13" id="KW-1185">Reference proteome</keyword>
<feature type="binding site" evidence="7">
    <location>
        <begin position="348"/>
        <end position="353"/>
    </location>
    <ligand>
        <name>ATP</name>
        <dbReference type="ChEBI" id="CHEBI:30616"/>
    </ligand>
</feature>
<gene>
    <name evidence="7" type="primary">coaE</name>
    <name evidence="12" type="ORF">SAMN02745704_00672</name>
</gene>
<dbReference type="CDD" id="cd02869">
    <property type="entry name" value="PseudoU_synth_RluA_like"/>
    <property type="match status" value="1"/>
</dbReference>
<dbReference type="PROSITE" id="PS50889">
    <property type="entry name" value="S4"/>
    <property type="match status" value="1"/>
</dbReference>
<proteinExistence type="inferred from homology"/>
<dbReference type="GO" id="GO:0009982">
    <property type="term" value="F:pseudouridine synthase activity"/>
    <property type="evidence" value="ECO:0007669"/>
    <property type="project" value="InterPro"/>
</dbReference>
<dbReference type="AlphaFoldDB" id="A0A1T4WBQ1"/>
<dbReference type="InterPro" id="IPR006145">
    <property type="entry name" value="PsdUridine_synth_RsuA/RluA"/>
</dbReference>
<evidence type="ECO:0000256" key="4">
    <source>
        <dbReference type="ARBA" id="ARBA00022840"/>
    </source>
</evidence>
<comment type="function">
    <text evidence="7">Catalyzes the phosphorylation of the 3'-hydroxyl group of dephosphocoenzyme A to form coenzyme A.</text>
</comment>
<dbReference type="PANTHER" id="PTHR21600:SF87">
    <property type="entry name" value="RNA PSEUDOURIDYLATE SYNTHASE DOMAIN-CONTAINING PROTEIN 1"/>
    <property type="match status" value="1"/>
</dbReference>
<comment type="similarity">
    <text evidence="1 7">Belongs to the CoaE family.</text>
</comment>
<dbReference type="InterPro" id="IPR020103">
    <property type="entry name" value="PsdUridine_synth_cat_dom_sf"/>
</dbReference>
<keyword evidence="7" id="KW-0963">Cytoplasm</keyword>
<dbReference type="GO" id="GO:0003723">
    <property type="term" value="F:RNA binding"/>
    <property type="evidence" value="ECO:0007669"/>
    <property type="project" value="UniProtKB-KW"/>
</dbReference>
<protein>
    <recommendedName>
        <fullName evidence="7">Dephospho-CoA kinase</fullName>
        <ecNumber evidence="7">2.7.1.24</ecNumber>
    </recommendedName>
    <alternativeName>
        <fullName evidence="7">Dephosphocoenzyme A kinase</fullName>
    </alternativeName>
</protein>
<dbReference type="GO" id="GO:0005737">
    <property type="term" value="C:cytoplasm"/>
    <property type="evidence" value="ECO:0007669"/>
    <property type="project" value="UniProtKB-SubCell"/>
</dbReference>
<keyword evidence="10" id="KW-0175">Coiled coil</keyword>
<evidence type="ECO:0000256" key="6">
    <source>
        <dbReference type="ARBA" id="ARBA00023235"/>
    </source>
</evidence>
<dbReference type="InterPro" id="IPR001977">
    <property type="entry name" value="Depp_CoAkinase"/>
</dbReference>
<feature type="coiled-coil region" evidence="10">
    <location>
        <begin position="533"/>
        <end position="560"/>
    </location>
</feature>
<evidence type="ECO:0000256" key="10">
    <source>
        <dbReference type="SAM" id="Coils"/>
    </source>
</evidence>
<keyword evidence="5 7" id="KW-0173">Coenzyme A biosynthesis</keyword>
<feature type="active site" evidence="8">
    <location>
        <position position="162"/>
    </location>
</feature>
<evidence type="ECO:0000256" key="3">
    <source>
        <dbReference type="ARBA" id="ARBA00022741"/>
    </source>
</evidence>
<dbReference type="InterPro" id="IPR036986">
    <property type="entry name" value="S4_RNA-bd_sf"/>
</dbReference>
<evidence type="ECO:0000256" key="7">
    <source>
        <dbReference type="HAMAP-Rule" id="MF_00376"/>
    </source>
</evidence>
<dbReference type="RefSeq" id="WP_234990615.1">
    <property type="nucleotide sequence ID" value="NZ_FUYC01000002.1"/>
</dbReference>
<evidence type="ECO:0000313" key="13">
    <source>
        <dbReference type="Proteomes" id="UP000190027"/>
    </source>
</evidence>
<comment type="similarity">
    <text evidence="2">Belongs to the pseudouridine synthase RluA family.</text>
</comment>
<keyword evidence="6" id="KW-0413">Isomerase</keyword>
<dbReference type="GO" id="GO:0015937">
    <property type="term" value="P:coenzyme A biosynthetic process"/>
    <property type="evidence" value="ECO:0007669"/>
    <property type="project" value="UniProtKB-UniRule"/>
</dbReference>
<dbReference type="SUPFAM" id="SSF52540">
    <property type="entry name" value="P-loop containing nucleoside triphosphate hydrolases"/>
    <property type="match status" value="1"/>
</dbReference>
<dbReference type="SUPFAM" id="SSF55174">
    <property type="entry name" value="Alpha-L RNA-binding motif"/>
    <property type="match status" value="1"/>
</dbReference>
<dbReference type="Gene3D" id="3.10.290.10">
    <property type="entry name" value="RNA-binding S4 domain"/>
    <property type="match status" value="1"/>
</dbReference>
<dbReference type="SUPFAM" id="SSF55120">
    <property type="entry name" value="Pseudouridine synthase"/>
    <property type="match status" value="1"/>
</dbReference>
<dbReference type="PANTHER" id="PTHR21600">
    <property type="entry name" value="MITOCHONDRIAL RNA PSEUDOURIDINE SYNTHASE"/>
    <property type="match status" value="1"/>
</dbReference>
<feature type="domain" description="Pseudouridine synthase RsuA/RluA-like" evidence="11">
    <location>
        <begin position="110"/>
        <end position="268"/>
    </location>
</feature>
<dbReference type="HAMAP" id="MF_00376">
    <property type="entry name" value="Dephospho_CoA_kinase"/>
    <property type="match status" value="1"/>
</dbReference>
<keyword evidence="3 7" id="KW-0547">Nucleotide-binding</keyword>
<dbReference type="Proteomes" id="UP000190027">
    <property type="component" value="Unassembled WGS sequence"/>
</dbReference>
<sequence length="561" mass="62201">MHTERETTMPGETSASVRAEQVWRREVEPENSGLRLDRYWAGVLELEGVSRGKVQEWIKAGRAMVDGRAVRKPRLAVLAGQMLELRGKRPDAGAVAQPGPLDVVYEDRELVVICKPAGLTTHPAPGEPDGTLVNRLLARWPDMAAERSGMDPQRPGIVHRLDKDTSGLMAAVRTEAARLRLAEDFAERRVAKLYLALVHGQPDPKQGEINRPIGRDPRHKTRMAVLPKGGREARTSYRTLWSAPNDPASLVAVRIHTGRTHQVRVHMADVGCPLLGDAVYGSRAEAHWREQGRCTVERQMLHAYALRLTHPSTGERLGFVREPIEDFSAVLGELARTGLRVGLVGPPGGGKSTLLRVLGEAGIPTFSADAVVAELYRPGGDGAALLARRFGDAYVDASGGVDKLSLFRGMRESDRVRREVGELVHPLVRHAAEEFFRVHARQVAVAEVPLLLEGGWHERDVVDVVAGVFCPRERRYGPFREARGLRPETLALLDSWQWPEEQKRSACAYQVENDGDLDALRRRGLALVEQWEVERNARENAELERVYAAMREAAGQLEDAQ</sequence>
<dbReference type="InterPro" id="IPR027417">
    <property type="entry name" value="P-loop_NTPase"/>
</dbReference>
<keyword evidence="4 7" id="KW-0067">ATP-binding</keyword>
<dbReference type="InterPro" id="IPR006225">
    <property type="entry name" value="PsdUridine_synth_RluC/D"/>
</dbReference>
<dbReference type="NCBIfam" id="TIGR00005">
    <property type="entry name" value="rluA_subfam"/>
    <property type="match status" value="1"/>
</dbReference>
<dbReference type="GO" id="GO:0005524">
    <property type="term" value="F:ATP binding"/>
    <property type="evidence" value="ECO:0007669"/>
    <property type="project" value="UniProtKB-UniRule"/>
</dbReference>